<keyword evidence="1" id="KW-0472">Membrane</keyword>
<dbReference type="AlphaFoldDB" id="A0AAV4NWI3"/>
<proteinExistence type="predicted"/>
<feature type="transmembrane region" description="Helical" evidence="1">
    <location>
        <begin position="27"/>
        <end position="45"/>
    </location>
</feature>
<evidence type="ECO:0000313" key="3">
    <source>
        <dbReference type="Proteomes" id="UP001054945"/>
    </source>
</evidence>
<evidence type="ECO:0000313" key="2">
    <source>
        <dbReference type="EMBL" id="GIX88688.1"/>
    </source>
</evidence>
<evidence type="ECO:0000256" key="1">
    <source>
        <dbReference type="SAM" id="Phobius"/>
    </source>
</evidence>
<organism evidence="2 3">
    <name type="scientific">Caerostris extrusa</name>
    <name type="common">Bark spider</name>
    <name type="synonym">Caerostris bankana</name>
    <dbReference type="NCBI Taxonomy" id="172846"/>
    <lineage>
        <taxon>Eukaryota</taxon>
        <taxon>Metazoa</taxon>
        <taxon>Ecdysozoa</taxon>
        <taxon>Arthropoda</taxon>
        <taxon>Chelicerata</taxon>
        <taxon>Arachnida</taxon>
        <taxon>Araneae</taxon>
        <taxon>Araneomorphae</taxon>
        <taxon>Entelegynae</taxon>
        <taxon>Araneoidea</taxon>
        <taxon>Araneidae</taxon>
        <taxon>Caerostris</taxon>
    </lineage>
</organism>
<dbReference type="Proteomes" id="UP001054945">
    <property type="component" value="Unassembled WGS sequence"/>
</dbReference>
<keyword evidence="1" id="KW-0812">Transmembrane</keyword>
<name>A0AAV4NWI3_CAEEX</name>
<comment type="caution">
    <text evidence="2">The sequence shown here is derived from an EMBL/GenBank/DDBJ whole genome shotgun (WGS) entry which is preliminary data.</text>
</comment>
<gene>
    <name evidence="2" type="ORF">CEXT_94251</name>
</gene>
<keyword evidence="1" id="KW-1133">Transmembrane helix</keyword>
<protein>
    <submittedName>
        <fullName evidence="2">Uncharacterized protein</fullName>
    </submittedName>
</protein>
<keyword evidence="3" id="KW-1185">Reference proteome</keyword>
<reference evidence="2 3" key="1">
    <citation type="submission" date="2021-06" db="EMBL/GenBank/DDBJ databases">
        <title>Caerostris extrusa draft genome.</title>
        <authorList>
            <person name="Kono N."/>
            <person name="Arakawa K."/>
        </authorList>
    </citation>
    <scope>NUCLEOTIDE SEQUENCE [LARGE SCALE GENOMIC DNA]</scope>
</reference>
<dbReference type="EMBL" id="BPLR01021352">
    <property type="protein sequence ID" value="GIX88688.1"/>
    <property type="molecule type" value="Genomic_DNA"/>
</dbReference>
<accession>A0AAV4NWI3</accession>
<sequence length="165" mass="18117">MRHPPPSSAFIVLDSGATKIRYPPLSLLLYSTLHLLIFLPFFFFLHPPQGLLHPSTPSSFYLPHSVTESVAHSFPKAVASDEVSISFFAVPSSPSSLLLLYPLKKKSFFHFLSTTPPTPFASRRQVICYRLSQILASIPCTCPSLPLLSSSSSPSLSAPVPFILF</sequence>